<dbReference type="Proteomes" id="UP000694561">
    <property type="component" value="Unplaced"/>
</dbReference>
<dbReference type="InterPro" id="IPR036051">
    <property type="entry name" value="KRAB_dom_sf"/>
</dbReference>
<keyword evidence="3" id="KW-1185">Reference proteome</keyword>
<dbReference type="GeneTree" id="ENSGT01140000282560"/>
<evidence type="ECO:0000313" key="2">
    <source>
        <dbReference type="Ensembl" id="ENSMMNP00015010576.1"/>
    </source>
</evidence>
<dbReference type="CDD" id="cd07765">
    <property type="entry name" value="KRAB_A-box"/>
    <property type="match status" value="1"/>
</dbReference>
<dbReference type="Gene3D" id="6.10.140.140">
    <property type="match status" value="1"/>
</dbReference>
<dbReference type="PANTHER" id="PTHR23232:SF158">
    <property type="entry name" value="KRAB DOMAIN-CONTAINING PROTEIN 5"/>
    <property type="match status" value="1"/>
</dbReference>
<protein>
    <recommendedName>
        <fullName evidence="1">KRAB domain-containing protein</fullName>
    </recommendedName>
</protein>
<dbReference type="SMART" id="SM00349">
    <property type="entry name" value="KRAB"/>
    <property type="match status" value="1"/>
</dbReference>
<sequence length="139" mass="15679">VVASPGPLTFKDVAIEFTEEEWECLDPAQRALYRDVMLENYRNLISVGEDNFPLDVRSLTNVMCVAGSSIEIQILKVIREFILERNLTNVMTVAGSFLKSQTLESIREFILERNLTNVMSRNLTSVSGVISSLVEKHTL</sequence>
<dbReference type="SUPFAM" id="SSF109640">
    <property type="entry name" value="KRAB domain (Kruppel-associated box)"/>
    <property type="match status" value="1"/>
</dbReference>
<dbReference type="AlphaFoldDB" id="A0A8C6B7I1"/>
<dbReference type="GO" id="GO:0006355">
    <property type="term" value="P:regulation of DNA-templated transcription"/>
    <property type="evidence" value="ECO:0007669"/>
    <property type="project" value="InterPro"/>
</dbReference>
<reference evidence="2" key="1">
    <citation type="submission" date="2025-08" db="UniProtKB">
        <authorList>
            <consortium name="Ensembl"/>
        </authorList>
    </citation>
    <scope>IDENTIFICATION</scope>
</reference>
<reference evidence="2" key="2">
    <citation type="submission" date="2025-09" db="UniProtKB">
        <authorList>
            <consortium name="Ensembl"/>
        </authorList>
    </citation>
    <scope>IDENTIFICATION</scope>
</reference>
<dbReference type="InterPro" id="IPR050169">
    <property type="entry name" value="Krueppel_C2H2_ZnF"/>
</dbReference>
<evidence type="ECO:0000259" key="1">
    <source>
        <dbReference type="PROSITE" id="PS50805"/>
    </source>
</evidence>
<accession>A0A8C6B7I1</accession>
<organism evidence="2 3">
    <name type="scientific">Monodon monoceros</name>
    <name type="common">Narwhal</name>
    <name type="synonym">Ceratodon monodon</name>
    <dbReference type="NCBI Taxonomy" id="40151"/>
    <lineage>
        <taxon>Eukaryota</taxon>
        <taxon>Metazoa</taxon>
        <taxon>Chordata</taxon>
        <taxon>Craniata</taxon>
        <taxon>Vertebrata</taxon>
        <taxon>Euteleostomi</taxon>
        <taxon>Mammalia</taxon>
        <taxon>Eutheria</taxon>
        <taxon>Laurasiatheria</taxon>
        <taxon>Artiodactyla</taxon>
        <taxon>Whippomorpha</taxon>
        <taxon>Cetacea</taxon>
        <taxon>Odontoceti</taxon>
        <taxon>Monodontidae</taxon>
        <taxon>Monodon</taxon>
    </lineage>
</organism>
<proteinExistence type="predicted"/>
<dbReference type="PROSITE" id="PS50805">
    <property type="entry name" value="KRAB"/>
    <property type="match status" value="1"/>
</dbReference>
<evidence type="ECO:0000313" key="3">
    <source>
        <dbReference type="Proteomes" id="UP000694561"/>
    </source>
</evidence>
<name>A0A8C6B7I1_MONMO</name>
<feature type="domain" description="KRAB" evidence="1">
    <location>
        <begin position="8"/>
        <end position="93"/>
    </location>
</feature>
<dbReference type="Ensembl" id="ENSMMNT00015011576.1">
    <property type="protein sequence ID" value="ENSMMNP00015010576.1"/>
    <property type="gene ID" value="ENSMMNG00015007828.1"/>
</dbReference>
<dbReference type="PANTHER" id="PTHR23232">
    <property type="entry name" value="KRAB DOMAIN C2H2 ZINC FINGER"/>
    <property type="match status" value="1"/>
</dbReference>
<dbReference type="InterPro" id="IPR001909">
    <property type="entry name" value="KRAB"/>
</dbReference>
<dbReference type="Pfam" id="PF01352">
    <property type="entry name" value="KRAB"/>
    <property type="match status" value="1"/>
</dbReference>